<evidence type="ECO:0000313" key="1">
    <source>
        <dbReference type="EMBL" id="MBC8334127.1"/>
    </source>
</evidence>
<evidence type="ECO:0000313" key="2">
    <source>
        <dbReference type="Proteomes" id="UP000614469"/>
    </source>
</evidence>
<accession>A0A8J6NIE6</accession>
<dbReference type="AlphaFoldDB" id="A0A8J6NIE6"/>
<proteinExistence type="predicted"/>
<sequence>MVPTLNNHYEYRLARQRELESAAQEYRLSTMVGKKKKINLVRRYMGAILIYLGQKLAQQSGKIRNWYFQPNNKRLVGIGI</sequence>
<comment type="caution">
    <text evidence="1">The sequence shown here is derived from an EMBL/GenBank/DDBJ whole genome shotgun (WGS) entry which is preliminary data.</text>
</comment>
<organism evidence="1 2">
    <name type="scientific">Candidatus Desulfolinea nitratireducens</name>
    <dbReference type="NCBI Taxonomy" id="2841698"/>
    <lineage>
        <taxon>Bacteria</taxon>
        <taxon>Bacillati</taxon>
        <taxon>Chloroflexota</taxon>
        <taxon>Anaerolineae</taxon>
        <taxon>Anaerolineales</taxon>
        <taxon>Anaerolineales incertae sedis</taxon>
        <taxon>Candidatus Desulfolinea</taxon>
    </lineage>
</organism>
<dbReference type="Proteomes" id="UP000614469">
    <property type="component" value="Unassembled WGS sequence"/>
</dbReference>
<gene>
    <name evidence="1" type="ORF">H8E29_02580</name>
</gene>
<reference evidence="1 2" key="1">
    <citation type="submission" date="2020-08" db="EMBL/GenBank/DDBJ databases">
        <title>Bridging the membrane lipid divide: bacteria of the FCB group superphylum have the potential to synthesize archaeal ether lipids.</title>
        <authorList>
            <person name="Villanueva L."/>
            <person name="Von Meijenfeldt F.A.B."/>
            <person name="Westbye A.B."/>
            <person name="Yadav S."/>
            <person name="Hopmans E.C."/>
            <person name="Dutilh B.E."/>
            <person name="Sinninghe Damste J.S."/>
        </authorList>
    </citation>
    <scope>NUCLEOTIDE SEQUENCE [LARGE SCALE GENOMIC DNA]</scope>
    <source>
        <strain evidence="1">NIOZ-UU36</strain>
    </source>
</reference>
<name>A0A8J6NIE6_9CHLR</name>
<protein>
    <submittedName>
        <fullName evidence="1">Uncharacterized protein</fullName>
    </submittedName>
</protein>
<dbReference type="EMBL" id="JACNJN010000049">
    <property type="protein sequence ID" value="MBC8334127.1"/>
    <property type="molecule type" value="Genomic_DNA"/>
</dbReference>